<dbReference type="PROSITE" id="PS00108">
    <property type="entry name" value="PROTEIN_KINASE_ST"/>
    <property type="match status" value="1"/>
</dbReference>
<dbReference type="FunFam" id="1.10.510.10:FF:000995">
    <property type="entry name" value="BcCMK3, calcium/calmodulin-dependent protein kinase"/>
    <property type="match status" value="1"/>
</dbReference>
<dbReference type="Pfam" id="PF00069">
    <property type="entry name" value="Pkinase"/>
    <property type="match status" value="1"/>
</dbReference>
<dbReference type="SUPFAM" id="SSF56112">
    <property type="entry name" value="Protein kinase-like (PK-like)"/>
    <property type="match status" value="1"/>
</dbReference>
<dbReference type="HOGENOM" id="CLU_000288_165_1_1"/>
<dbReference type="InterPro" id="IPR011009">
    <property type="entry name" value="Kinase-like_dom_sf"/>
</dbReference>
<dbReference type="GeneID" id="4388838"/>
<feature type="domain" description="Protein kinase" evidence="4">
    <location>
        <begin position="70"/>
        <end position="329"/>
    </location>
</feature>
<gene>
    <name evidence="5" type="ORF">CHGG_03288</name>
</gene>
<dbReference type="RefSeq" id="XP_001229804.1">
    <property type="nucleotide sequence ID" value="XM_001229803.1"/>
</dbReference>
<proteinExistence type="predicted"/>
<feature type="compositionally biased region" description="Basic and acidic residues" evidence="3">
    <location>
        <begin position="472"/>
        <end position="481"/>
    </location>
</feature>
<dbReference type="InterPro" id="IPR000719">
    <property type="entry name" value="Prot_kinase_dom"/>
</dbReference>
<dbReference type="STRING" id="306901.Q2H916"/>
<feature type="compositionally biased region" description="Low complexity" evidence="3">
    <location>
        <begin position="451"/>
        <end position="470"/>
    </location>
</feature>
<keyword evidence="6" id="KW-1185">Reference proteome</keyword>
<dbReference type="SMART" id="SM00220">
    <property type="entry name" value="S_TKc"/>
    <property type="match status" value="1"/>
</dbReference>
<dbReference type="PANTHER" id="PTHR24346">
    <property type="entry name" value="MAP/MICROTUBULE AFFINITY-REGULATING KINASE"/>
    <property type="match status" value="1"/>
</dbReference>
<evidence type="ECO:0000259" key="4">
    <source>
        <dbReference type="PROSITE" id="PS50011"/>
    </source>
</evidence>
<feature type="region of interest" description="Disordered" evidence="3">
    <location>
        <begin position="375"/>
        <end position="514"/>
    </location>
</feature>
<dbReference type="GO" id="GO:0035556">
    <property type="term" value="P:intracellular signal transduction"/>
    <property type="evidence" value="ECO:0007669"/>
    <property type="project" value="TreeGrafter"/>
</dbReference>
<dbReference type="GO" id="GO:0004674">
    <property type="term" value="F:protein serine/threonine kinase activity"/>
    <property type="evidence" value="ECO:0007669"/>
    <property type="project" value="TreeGrafter"/>
</dbReference>
<dbReference type="CDD" id="cd14008">
    <property type="entry name" value="STKc_LKB1_CaMKK"/>
    <property type="match status" value="1"/>
</dbReference>
<organism evidence="5 6">
    <name type="scientific">Chaetomium globosum (strain ATCC 6205 / CBS 148.51 / DSM 1962 / NBRC 6347 / NRRL 1970)</name>
    <name type="common">Soil fungus</name>
    <dbReference type="NCBI Taxonomy" id="306901"/>
    <lineage>
        <taxon>Eukaryota</taxon>
        <taxon>Fungi</taxon>
        <taxon>Dikarya</taxon>
        <taxon>Ascomycota</taxon>
        <taxon>Pezizomycotina</taxon>
        <taxon>Sordariomycetes</taxon>
        <taxon>Sordariomycetidae</taxon>
        <taxon>Sordariales</taxon>
        <taxon>Chaetomiaceae</taxon>
        <taxon>Chaetomium</taxon>
    </lineage>
</organism>
<evidence type="ECO:0000256" key="2">
    <source>
        <dbReference type="ARBA" id="ARBA00022840"/>
    </source>
</evidence>
<evidence type="ECO:0000256" key="1">
    <source>
        <dbReference type="ARBA" id="ARBA00022741"/>
    </source>
</evidence>
<dbReference type="PANTHER" id="PTHR24346:SF77">
    <property type="entry name" value="SERINE THREONINE PROTEIN KINASE"/>
    <property type="match status" value="1"/>
</dbReference>
<reference evidence="6" key="1">
    <citation type="journal article" date="2015" name="Genome Announc.">
        <title>Draft genome sequence of the cellulolytic fungus Chaetomium globosum.</title>
        <authorList>
            <person name="Cuomo C.A."/>
            <person name="Untereiner W.A."/>
            <person name="Ma L.-J."/>
            <person name="Grabherr M."/>
            <person name="Birren B.W."/>
        </authorList>
    </citation>
    <scope>NUCLEOTIDE SEQUENCE [LARGE SCALE GENOMIC DNA]</scope>
    <source>
        <strain evidence="6">ATCC 6205 / CBS 148.51 / DSM 1962 / NBRC 6347 / NRRL 1970</strain>
    </source>
</reference>
<dbReference type="EMBL" id="CH408030">
    <property type="protein sequence ID" value="EAQ91353.1"/>
    <property type="molecule type" value="Genomic_DNA"/>
</dbReference>
<dbReference type="OrthoDB" id="68483at2759"/>
<accession>Q2H916</accession>
<evidence type="ECO:0000313" key="6">
    <source>
        <dbReference type="Proteomes" id="UP000001056"/>
    </source>
</evidence>
<sequence>MAGESNYDVHTRLAPLILPLRSNPVEEDDPLTPVIHTAVPPSLISPGIQVELYGDPAGKPAPIHPRKRAQSNILRNGPRHLGRFHRAGFGAPDAPILDFKAQQAKEAQDALFLIREEIAIMKKLNHPNLVQLMEVLDDSEEDSLYMVMEMCKKGVVMKVGLGESATPYEEEQCRHWFRDLILGIEYLHSQGVVHRDIKPENLLLTDDDVLKIVDFGVSEMFEKAGNMRTSKSAGSPAFLPPELCVAKHGDVSGTAADIWSMGVSLYCLRYGRLPFERGGVLDIYEAIKTETAKLPPDENPDFVDLMGRLLEKNPEKRITMTELRDHMWVTKGATDPLLSAEENCSDPVDPPNPLELNHAFTRRMSHLICVQSGSSRASYPHARRPLTGAPPAITQPQLPRLPLHRSTRSPRPSWPRPQPSSLRESCANARSSWPKAARQTSTSPSTHPRRQQQQQQQTPTTTTTDFTTPPEHVTDAHHPEEEPQPPLPLLGIGTGGIDDFPGADDAPHPADIVSDSPTVVDFNVYDRAFEAEIERIKRSTSRRGGGGGGGVGGAAGGLRGRGVGGGGVSGAGGVGGVGAGAGGGVGTGVIYQTRFSERAGAGAVGGHEGTPRSFADSGVDLGGAAREQPGGGARFAELVAKAMAVEDARDRLED</sequence>
<evidence type="ECO:0000313" key="5">
    <source>
        <dbReference type="EMBL" id="EAQ91353.1"/>
    </source>
</evidence>
<dbReference type="VEuPathDB" id="FungiDB:CHGG_03288"/>
<name>Q2H916_CHAGB</name>
<dbReference type="Proteomes" id="UP000001056">
    <property type="component" value="Unassembled WGS sequence"/>
</dbReference>
<keyword evidence="2" id="KW-0067">ATP-binding</keyword>
<keyword evidence="1" id="KW-0547">Nucleotide-binding</keyword>
<dbReference type="GO" id="GO:0005524">
    <property type="term" value="F:ATP binding"/>
    <property type="evidence" value="ECO:0007669"/>
    <property type="project" value="UniProtKB-KW"/>
</dbReference>
<dbReference type="eggNOG" id="KOG0585">
    <property type="taxonomic scope" value="Eukaryota"/>
</dbReference>
<dbReference type="InParanoid" id="Q2H916"/>
<dbReference type="InterPro" id="IPR008271">
    <property type="entry name" value="Ser/Thr_kinase_AS"/>
</dbReference>
<dbReference type="PROSITE" id="PS50011">
    <property type="entry name" value="PROTEIN_KINASE_DOM"/>
    <property type="match status" value="1"/>
</dbReference>
<dbReference type="AlphaFoldDB" id="Q2H916"/>
<dbReference type="Gene3D" id="1.10.510.10">
    <property type="entry name" value="Transferase(Phosphotransferase) domain 1"/>
    <property type="match status" value="1"/>
</dbReference>
<dbReference type="OMA" id="ENCSEPI"/>
<dbReference type="GO" id="GO:0005737">
    <property type="term" value="C:cytoplasm"/>
    <property type="evidence" value="ECO:0007669"/>
    <property type="project" value="TreeGrafter"/>
</dbReference>
<evidence type="ECO:0000256" key="3">
    <source>
        <dbReference type="SAM" id="MobiDB-lite"/>
    </source>
</evidence>
<protein>
    <recommendedName>
        <fullName evidence="4">Protein kinase domain-containing protein</fullName>
    </recommendedName>
</protein>